<protein>
    <submittedName>
        <fullName evidence="1">Uncharacterized protein</fullName>
    </submittedName>
</protein>
<dbReference type="EMBL" id="FQUO01000001">
    <property type="protein sequence ID" value="SHE36334.1"/>
    <property type="molecule type" value="Genomic_DNA"/>
</dbReference>
<gene>
    <name evidence="1" type="ORF">SAMN05444008_101251</name>
</gene>
<organism evidence="1 2">
    <name type="scientific">Cnuella takakiae</name>
    <dbReference type="NCBI Taxonomy" id="1302690"/>
    <lineage>
        <taxon>Bacteria</taxon>
        <taxon>Pseudomonadati</taxon>
        <taxon>Bacteroidota</taxon>
        <taxon>Chitinophagia</taxon>
        <taxon>Chitinophagales</taxon>
        <taxon>Chitinophagaceae</taxon>
        <taxon>Cnuella</taxon>
    </lineage>
</organism>
<evidence type="ECO:0000313" key="1">
    <source>
        <dbReference type="EMBL" id="SHE36334.1"/>
    </source>
</evidence>
<dbReference type="RefSeq" id="WP_073039221.1">
    <property type="nucleotide sequence ID" value="NZ_FQUO01000001.1"/>
</dbReference>
<dbReference type="OrthoDB" id="827641at2"/>
<evidence type="ECO:0000313" key="2">
    <source>
        <dbReference type="Proteomes" id="UP000184368"/>
    </source>
</evidence>
<accession>A0A1M4SVT8</accession>
<keyword evidence="2" id="KW-1185">Reference proteome</keyword>
<reference evidence="1 2" key="1">
    <citation type="submission" date="2016-11" db="EMBL/GenBank/DDBJ databases">
        <authorList>
            <person name="Jaros S."/>
            <person name="Januszkiewicz K."/>
            <person name="Wedrychowicz H."/>
        </authorList>
    </citation>
    <scope>NUCLEOTIDE SEQUENCE [LARGE SCALE GENOMIC DNA]</scope>
    <source>
        <strain evidence="1 2">DSM 26897</strain>
    </source>
</reference>
<proteinExistence type="predicted"/>
<sequence>MLLQLFNLSVDAPDANAFYNYPEDLSLNDTESLIEWIAEGFFDHDIPEGDDEDVEKNTATIDLYFTERTGYLLHPSHVAPEHFITYFSLVPTRHDQPHAPPPKAV</sequence>
<dbReference type="AlphaFoldDB" id="A0A1M4SVT8"/>
<dbReference type="Proteomes" id="UP000184368">
    <property type="component" value="Unassembled WGS sequence"/>
</dbReference>
<dbReference type="STRING" id="1302690.BUE76_00825"/>
<name>A0A1M4SVT8_9BACT</name>